<gene>
    <name evidence="1" type="ORF">AC578_9672</name>
</gene>
<protein>
    <submittedName>
        <fullName evidence="1">Uncharacterized protein</fullName>
    </submittedName>
</protein>
<name>A0A139HQR9_9PEZI</name>
<dbReference type="EMBL" id="LFZN01000018">
    <property type="protein sequence ID" value="KXT04733.1"/>
    <property type="molecule type" value="Genomic_DNA"/>
</dbReference>
<dbReference type="Proteomes" id="UP000070133">
    <property type="component" value="Unassembled WGS sequence"/>
</dbReference>
<keyword evidence="2" id="KW-1185">Reference proteome</keyword>
<evidence type="ECO:0000313" key="1">
    <source>
        <dbReference type="EMBL" id="KXT04733.1"/>
    </source>
</evidence>
<evidence type="ECO:0000313" key="2">
    <source>
        <dbReference type="Proteomes" id="UP000070133"/>
    </source>
</evidence>
<accession>A0A139HQR9</accession>
<dbReference type="OrthoDB" id="410044at2759"/>
<proteinExistence type="predicted"/>
<dbReference type="AlphaFoldDB" id="A0A139HQR9"/>
<comment type="caution">
    <text evidence="1">The sequence shown here is derived from an EMBL/GenBank/DDBJ whole genome shotgun (WGS) entry which is preliminary data.</text>
</comment>
<organism evidence="1 2">
    <name type="scientific">Pseudocercospora eumusae</name>
    <dbReference type="NCBI Taxonomy" id="321146"/>
    <lineage>
        <taxon>Eukaryota</taxon>
        <taxon>Fungi</taxon>
        <taxon>Dikarya</taxon>
        <taxon>Ascomycota</taxon>
        <taxon>Pezizomycotina</taxon>
        <taxon>Dothideomycetes</taxon>
        <taxon>Dothideomycetidae</taxon>
        <taxon>Mycosphaerellales</taxon>
        <taxon>Mycosphaerellaceae</taxon>
        <taxon>Pseudocercospora</taxon>
    </lineage>
</organism>
<reference evidence="1 2" key="1">
    <citation type="submission" date="2015-07" db="EMBL/GenBank/DDBJ databases">
        <title>Comparative genomics of the Sigatoka disease complex on banana suggests a link between parallel evolutionary changes in Pseudocercospora fijiensis and Pseudocercospora eumusae and increased virulence on the banana host.</title>
        <authorList>
            <person name="Chang T.-C."/>
            <person name="Salvucci A."/>
            <person name="Crous P.W."/>
            <person name="Stergiopoulos I."/>
        </authorList>
    </citation>
    <scope>NUCLEOTIDE SEQUENCE [LARGE SCALE GENOMIC DNA]</scope>
    <source>
        <strain evidence="1 2">CBS 114824</strain>
    </source>
</reference>
<sequence>MRMKPVDEPLGQGSPRGDAIIDFWQLLKQRELRTTDLETAVTIDSAGTTTAIAKVTIQTPLQALGNGQQYTVLQPSGSFWLRHRRSLTDTVITRQTPSKSCQLYRDSFGHHPPSKKRPRFSTIIAALKSTLSKVKKVDKEGEEGRAAAREDRRHHGRDIGWMGKASLRVVGLWCPHCFWVHL</sequence>